<comment type="caution">
    <text evidence="1">The sequence shown here is derived from an EMBL/GenBank/DDBJ whole genome shotgun (WGS) entry which is preliminary data.</text>
</comment>
<protein>
    <submittedName>
        <fullName evidence="1">Uncharacterized protein</fullName>
    </submittedName>
</protein>
<evidence type="ECO:0000313" key="2">
    <source>
        <dbReference type="Proteomes" id="UP000724874"/>
    </source>
</evidence>
<dbReference type="Proteomes" id="UP000724874">
    <property type="component" value="Unassembled WGS sequence"/>
</dbReference>
<dbReference type="AlphaFoldDB" id="A0A9P5NJZ4"/>
<evidence type="ECO:0000313" key="1">
    <source>
        <dbReference type="EMBL" id="KAF8889745.1"/>
    </source>
</evidence>
<dbReference type="EMBL" id="JADNYJ010000078">
    <property type="protein sequence ID" value="KAF8889745.1"/>
    <property type="molecule type" value="Genomic_DNA"/>
</dbReference>
<keyword evidence="2" id="KW-1185">Reference proteome</keyword>
<accession>A0A9P5NJZ4</accession>
<organism evidence="1 2">
    <name type="scientific">Gymnopilus junonius</name>
    <name type="common">Spectacular rustgill mushroom</name>
    <name type="synonym">Gymnopilus spectabilis subsp. junonius</name>
    <dbReference type="NCBI Taxonomy" id="109634"/>
    <lineage>
        <taxon>Eukaryota</taxon>
        <taxon>Fungi</taxon>
        <taxon>Dikarya</taxon>
        <taxon>Basidiomycota</taxon>
        <taxon>Agaricomycotina</taxon>
        <taxon>Agaricomycetes</taxon>
        <taxon>Agaricomycetidae</taxon>
        <taxon>Agaricales</taxon>
        <taxon>Agaricineae</taxon>
        <taxon>Hymenogastraceae</taxon>
        <taxon>Gymnopilus</taxon>
    </lineage>
</organism>
<name>A0A9P5NJZ4_GYMJU</name>
<reference evidence="1" key="1">
    <citation type="submission" date="2020-11" db="EMBL/GenBank/DDBJ databases">
        <authorList>
            <consortium name="DOE Joint Genome Institute"/>
            <person name="Ahrendt S."/>
            <person name="Riley R."/>
            <person name="Andreopoulos W."/>
            <person name="LaButti K."/>
            <person name="Pangilinan J."/>
            <person name="Ruiz-duenas F.J."/>
            <person name="Barrasa J.M."/>
            <person name="Sanchez-Garcia M."/>
            <person name="Camarero S."/>
            <person name="Miyauchi S."/>
            <person name="Serrano A."/>
            <person name="Linde D."/>
            <person name="Babiker R."/>
            <person name="Drula E."/>
            <person name="Ayuso-Fernandez I."/>
            <person name="Pacheco R."/>
            <person name="Padilla G."/>
            <person name="Ferreira P."/>
            <person name="Barriuso J."/>
            <person name="Kellner H."/>
            <person name="Castanera R."/>
            <person name="Alfaro M."/>
            <person name="Ramirez L."/>
            <person name="Pisabarro A.G."/>
            <person name="Kuo A."/>
            <person name="Tritt A."/>
            <person name="Lipzen A."/>
            <person name="He G."/>
            <person name="Yan M."/>
            <person name="Ng V."/>
            <person name="Cullen D."/>
            <person name="Martin F."/>
            <person name="Rosso M.-N."/>
            <person name="Henrissat B."/>
            <person name="Hibbett D."/>
            <person name="Martinez A.T."/>
            <person name="Grigoriev I.V."/>
        </authorList>
    </citation>
    <scope>NUCLEOTIDE SEQUENCE</scope>
    <source>
        <strain evidence="1">AH 44721</strain>
    </source>
</reference>
<sequence length="251" mass="26791">MSCPLPSPIQACMFSWRNLFQSIKRACKFVDASDTNIQGSVTTLHIVKISRYKEQKTEMKLQLNILVTLAIFYGSAVAAPVPTNAVADDSISDDVLGTLGKLIGEAWAGAVPNNVLQASAQGAGVHLNHNRRDLAEVDDSISDDVLSALGKLIGTAWSNVVPASALQGSAQGLVLISTTTAEMWRRSMTASLMTFSTPLGSSLEEDLALLCPTLPFKEPPRALVLISTTTAEIWQRSTTASLTMSSALLEN</sequence>
<gene>
    <name evidence="1" type="ORF">CPB84DRAFT_1417423</name>
</gene>
<proteinExistence type="predicted"/>